<dbReference type="KEGG" id="avn:Avin_40640"/>
<dbReference type="EnsemblBacteria" id="ACO80199">
    <property type="protein sequence ID" value="ACO80199"/>
    <property type="gene ID" value="Avin_40640"/>
</dbReference>
<evidence type="ECO:0000256" key="1">
    <source>
        <dbReference type="SAM" id="MobiDB-lite"/>
    </source>
</evidence>
<dbReference type="HOGENOM" id="CLU_3418718_0_0_6"/>
<gene>
    <name evidence="2" type="ordered locus">Avin_40640</name>
</gene>
<sequence>MRQVRVDEGGGFTGQADPVAADWQR</sequence>
<accession>C1DE91</accession>
<protein>
    <submittedName>
        <fullName evidence="2">Uncharacterized protein</fullName>
    </submittedName>
</protein>
<dbReference type="AlphaFoldDB" id="C1DE91"/>
<evidence type="ECO:0000313" key="2">
    <source>
        <dbReference type="EMBL" id="ACO80199.1"/>
    </source>
</evidence>
<reference evidence="2 3" key="1">
    <citation type="journal article" date="2009" name="J. Bacteriol.">
        <title>Genome sequence of Azotobacter vinelandii, an obligate aerobe specialized to support diverse anaerobic metabolic processes.</title>
        <authorList>
            <person name="Setubal J.C."/>
            <person name="dos Santos P."/>
            <person name="Goldman B.S."/>
            <person name="Ertesvag H."/>
            <person name="Espin G."/>
            <person name="Rubio L.M."/>
            <person name="Valla S."/>
            <person name="Almeida N.F."/>
            <person name="Balasubramanian D."/>
            <person name="Cromes L."/>
            <person name="Curatti L."/>
            <person name="Du Z."/>
            <person name="Godsy E."/>
            <person name="Goodner B."/>
            <person name="Hellner-Burris K."/>
            <person name="Hernandez J.A."/>
            <person name="Houmiel K."/>
            <person name="Imperial J."/>
            <person name="Kennedy C."/>
            <person name="Larson T.J."/>
            <person name="Latreille P."/>
            <person name="Ligon L.S."/>
            <person name="Lu J."/>
            <person name="Maerk M."/>
            <person name="Miller N.M."/>
            <person name="Norton S."/>
            <person name="O'Carroll I.P."/>
            <person name="Paulsen I."/>
            <person name="Raulfs E.C."/>
            <person name="Roemer R."/>
            <person name="Rosser J."/>
            <person name="Segura D."/>
            <person name="Slater S."/>
            <person name="Stricklin S.L."/>
            <person name="Studholme D.J."/>
            <person name="Sun J."/>
            <person name="Viana C.J."/>
            <person name="Wallin E."/>
            <person name="Wang B."/>
            <person name="Wheeler C."/>
            <person name="Zhu H."/>
            <person name="Dean D.R."/>
            <person name="Dixon R."/>
            <person name="Wood D."/>
        </authorList>
    </citation>
    <scope>NUCLEOTIDE SEQUENCE [LARGE SCALE GENOMIC DNA]</scope>
    <source>
        <strain evidence="3">DJ / ATCC BAA-1303</strain>
    </source>
</reference>
<dbReference type="Proteomes" id="UP000002424">
    <property type="component" value="Chromosome"/>
</dbReference>
<keyword evidence="3" id="KW-1185">Reference proteome</keyword>
<feature type="region of interest" description="Disordered" evidence="1">
    <location>
        <begin position="1"/>
        <end position="25"/>
    </location>
</feature>
<proteinExistence type="predicted"/>
<evidence type="ECO:0000313" key="3">
    <source>
        <dbReference type="Proteomes" id="UP000002424"/>
    </source>
</evidence>
<organism evidence="2 3">
    <name type="scientific">Azotobacter vinelandii (strain DJ / ATCC BAA-1303)</name>
    <dbReference type="NCBI Taxonomy" id="322710"/>
    <lineage>
        <taxon>Bacteria</taxon>
        <taxon>Pseudomonadati</taxon>
        <taxon>Pseudomonadota</taxon>
        <taxon>Gammaproteobacteria</taxon>
        <taxon>Pseudomonadales</taxon>
        <taxon>Pseudomonadaceae</taxon>
        <taxon>Azotobacter</taxon>
    </lineage>
</organism>
<dbReference type="EMBL" id="CP001157">
    <property type="protein sequence ID" value="ACO80199.1"/>
    <property type="molecule type" value="Genomic_DNA"/>
</dbReference>
<name>C1DE91_AZOVD</name>